<evidence type="ECO:0000313" key="2">
    <source>
        <dbReference type="Proteomes" id="UP000790377"/>
    </source>
</evidence>
<proteinExistence type="predicted"/>
<protein>
    <submittedName>
        <fullName evidence="1">Uncharacterized protein</fullName>
    </submittedName>
</protein>
<dbReference type="EMBL" id="MU267607">
    <property type="protein sequence ID" value="KAH7914937.1"/>
    <property type="molecule type" value="Genomic_DNA"/>
</dbReference>
<keyword evidence="2" id="KW-1185">Reference proteome</keyword>
<sequence>MTILTTTARQQQNFKHVLRHLNANAHLAQQKYSQDLKTDAIVRSFSSSRRRLNLSTPNANANAKASAIQTQTKTPRTNQLSQSWLTKKVRSSPALLALFLGAARALGYGSPQQLANRRALALYNEFCAQRADEEAVFWRDECALPPTFQSWFTITNLHVWLLTVRLRALPAPLGTQHVQGLIDHFFQDVEERVRGVLQPGVLPPRVPPSASQTAAETLTKATVDPRSASYISPYPSSAFYHTPAPALPASLSSSPSSSNPPSLSRADRRALIRARAPERIVTRQMKIFREQWAGLGMSFDLGLVKGDAEMAGAVWRNLLGARGARGISGDGISGAEVEQGNQGFRRSVNLVGGLVESVEKVDKRGGVEAEEARDDGSGVCDFVGGDVDRYLKYPELMATIATYLRRESVRLEGLTDAEVMGPRKLGREGEGLAVVVGARGDLSMAEKYA</sequence>
<dbReference type="Proteomes" id="UP000790377">
    <property type="component" value="Unassembled WGS sequence"/>
</dbReference>
<comment type="caution">
    <text evidence="1">The sequence shown here is derived from an EMBL/GenBank/DDBJ whole genome shotgun (WGS) entry which is preliminary data.</text>
</comment>
<accession>A0ACB8ANX8</accession>
<organism evidence="1 2">
    <name type="scientific">Hygrophoropsis aurantiaca</name>
    <dbReference type="NCBI Taxonomy" id="72124"/>
    <lineage>
        <taxon>Eukaryota</taxon>
        <taxon>Fungi</taxon>
        <taxon>Dikarya</taxon>
        <taxon>Basidiomycota</taxon>
        <taxon>Agaricomycotina</taxon>
        <taxon>Agaricomycetes</taxon>
        <taxon>Agaricomycetidae</taxon>
        <taxon>Boletales</taxon>
        <taxon>Coniophorineae</taxon>
        <taxon>Hygrophoropsidaceae</taxon>
        <taxon>Hygrophoropsis</taxon>
    </lineage>
</organism>
<reference evidence="1" key="1">
    <citation type="journal article" date="2021" name="New Phytol.">
        <title>Evolutionary innovations through gain and loss of genes in the ectomycorrhizal Boletales.</title>
        <authorList>
            <person name="Wu G."/>
            <person name="Miyauchi S."/>
            <person name="Morin E."/>
            <person name="Kuo A."/>
            <person name="Drula E."/>
            <person name="Varga T."/>
            <person name="Kohler A."/>
            <person name="Feng B."/>
            <person name="Cao Y."/>
            <person name="Lipzen A."/>
            <person name="Daum C."/>
            <person name="Hundley H."/>
            <person name="Pangilinan J."/>
            <person name="Johnson J."/>
            <person name="Barry K."/>
            <person name="LaButti K."/>
            <person name="Ng V."/>
            <person name="Ahrendt S."/>
            <person name="Min B."/>
            <person name="Choi I.G."/>
            <person name="Park H."/>
            <person name="Plett J.M."/>
            <person name="Magnuson J."/>
            <person name="Spatafora J.W."/>
            <person name="Nagy L.G."/>
            <person name="Henrissat B."/>
            <person name="Grigoriev I.V."/>
            <person name="Yang Z.L."/>
            <person name="Xu J."/>
            <person name="Martin F.M."/>
        </authorList>
    </citation>
    <scope>NUCLEOTIDE SEQUENCE</scope>
    <source>
        <strain evidence="1">ATCC 28755</strain>
    </source>
</reference>
<name>A0ACB8ANX8_9AGAM</name>
<evidence type="ECO:0000313" key="1">
    <source>
        <dbReference type="EMBL" id="KAH7914937.1"/>
    </source>
</evidence>
<gene>
    <name evidence="1" type="ORF">BJ138DRAFT_1078570</name>
</gene>